<feature type="binding site" evidence="12">
    <location>
        <position position="91"/>
    </location>
    <ligand>
        <name>Mg(2+)</name>
        <dbReference type="ChEBI" id="CHEBI:18420"/>
        <label>1</label>
        <note>catalytic</note>
    </ligand>
</feature>
<sequence>MKIEPQFLAEKKKTALLVAEAARAVTLSYYGSHLPVCTKQDNSPVTEADRQTEQRMRAVIAQHWPSHGIYGEEYGAANSEAESVWVIDPIDGTKSFITGNPLWGTLVAYCLAQEPVVGVIDLPALGQCWVASQNGGTYCNGERRSVMPCLQLESARFQTTSPDAFTAQEWDVVDRISQQCAMRRFGGDCFIFTQLAAGHVDVVMESGLQPYDYMALVNIVQEAGGVISDWQGQPLHLHSSGQVLASASAALHAQVLAMLAQ</sequence>
<evidence type="ECO:0000256" key="6">
    <source>
        <dbReference type="ARBA" id="ARBA00022723"/>
    </source>
</evidence>
<evidence type="ECO:0000256" key="5">
    <source>
        <dbReference type="ARBA" id="ARBA00022605"/>
    </source>
</evidence>
<evidence type="ECO:0000256" key="3">
    <source>
        <dbReference type="ARBA" id="ARBA00009759"/>
    </source>
</evidence>
<dbReference type="AlphaFoldDB" id="A0A4S8F1F1"/>
<dbReference type="Gene3D" id="3.40.190.80">
    <property type="match status" value="1"/>
</dbReference>
<dbReference type="UniPathway" id="UPA00031">
    <property type="reaction ID" value="UER00013"/>
</dbReference>
<keyword evidence="14" id="KW-1185">Reference proteome</keyword>
<keyword evidence="8 12" id="KW-0460">Magnesium</keyword>
<feature type="binding site" evidence="12">
    <location>
        <position position="212"/>
    </location>
    <ligand>
        <name>Mg(2+)</name>
        <dbReference type="ChEBI" id="CHEBI:18420"/>
        <label>1</label>
        <note>catalytic</note>
    </ligand>
</feature>
<dbReference type="OrthoDB" id="9785695at2"/>
<evidence type="ECO:0000256" key="11">
    <source>
        <dbReference type="NCBIfam" id="TIGR02067"/>
    </source>
</evidence>
<evidence type="ECO:0000256" key="8">
    <source>
        <dbReference type="ARBA" id="ARBA00022842"/>
    </source>
</evidence>
<dbReference type="GO" id="GO:0000105">
    <property type="term" value="P:L-histidine biosynthetic process"/>
    <property type="evidence" value="ECO:0007669"/>
    <property type="project" value="UniProtKB-UniRule"/>
</dbReference>
<keyword evidence="9" id="KW-0368">Histidine biosynthesis</keyword>
<dbReference type="NCBIfam" id="TIGR02067">
    <property type="entry name" value="his_9_HisN"/>
    <property type="match status" value="1"/>
</dbReference>
<evidence type="ECO:0000256" key="12">
    <source>
        <dbReference type="PIRSR" id="PIRSR600760-2"/>
    </source>
</evidence>
<keyword evidence="6 12" id="KW-0479">Metal-binding</keyword>
<comment type="pathway">
    <text evidence="2">Amino-acid biosynthesis; L-histidine biosynthesis; L-histidine from 5-phospho-alpha-D-ribose 1-diphosphate: step 8/9.</text>
</comment>
<organism evidence="13 14">
    <name type="scientific">Lampropedia puyangensis</name>
    <dbReference type="NCBI Taxonomy" id="1330072"/>
    <lineage>
        <taxon>Bacteria</taxon>
        <taxon>Pseudomonadati</taxon>
        <taxon>Pseudomonadota</taxon>
        <taxon>Betaproteobacteria</taxon>
        <taxon>Burkholderiales</taxon>
        <taxon>Comamonadaceae</taxon>
        <taxon>Lampropedia</taxon>
    </lineage>
</organism>
<dbReference type="PROSITE" id="PS00629">
    <property type="entry name" value="IMP_1"/>
    <property type="match status" value="1"/>
</dbReference>
<evidence type="ECO:0000256" key="10">
    <source>
        <dbReference type="ARBA" id="ARBA00049158"/>
    </source>
</evidence>
<dbReference type="GO" id="GO:0004401">
    <property type="term" value="F:histidinol-phosphatase activity"/>
    <property type="evidence" value="ECO:0007669"/>
    <property type="project" value="UniProtKB-UniRule"/>
</dbReference>
<dbReference type="PANTHER" id="PTHR43200:SF6">
    <property type="entry name" value="3'(2'),5'-BISPHOSPHATE NUCLEOTIDASE"/>
    <property type="match status" value="1"/>
</dbReference>
<keyword evidence="5" id="KW-0028">Amino-acid biosynthesis</keyword>
<comment type="cofactor">
    <cofactor evidence="1 12">
        <name>Mg(2+)</name>
        <dbReference type="ChEBI" id="CHEBI:18420"/>
    </cofactor>
</comment>
<proteinExistence type="inferred from homology"/>
<dbReference type="GO" id="GO:0046872">
    <property type="term" value="F:metal ion binding"/>
    <property type="evidence" value="ECO:0007669"/>
    <property type="project" value="UniProtKB-KW"/>
</dbReference>
<dbReference type="InterPro" id="IPR051090">
    <property type="entry name" value="Inositol_monoP_superfamily"/>
</dbReference>
<evidence type="ECO:0000313" key="14">
    <source>
        <dbReference type="Proteomes" id="UP000308917"/>
    </source>
</evidence>
<dbReference type="PANTHER" id="PTHR43200">
    <property type="entry name" value="PHOSPHATASE"/>
    <property type="match status" value="1"/>
</dbReference>
<accession>A0A4S8F1F1</accession>
<gene>
    <name evidence="13" type="primary">hisN</name>
    <name evidence="13" type="ORF">E9531_09910</name>
</gene>
<evidence type="ECO:0000256" key="7">
    <source>
        <dbReference type="ARBA" id="ARBA00022801"/>
    </source>
</evidence>
<feature type="binding site" evidence="12">
    <location>
        <position position="90"/>
    </location>
    <ligand>
        <name>Mg(2+)</name>
        <dbReference type="ChEBI" id="CHEBI:18420"/>
        <label>2</label>
    </ligand>
</feature>
<dbReference type="RefSeq" id="WP_136573599.1">
    <property type="nucleotide sequence ID" value="NZ_STFG01000009.1"/>
</dbReference>
<dbReference type="PRINTS" id="PR00377">
    <property type="entry name" value="IMPHPHTASES"/>
</dbReference>
<dbReference type="CDD" id="cd01641">
    <property type="entry name" value="Bacterial_IMPase_like_1"/>
    <property type="match status" value="1"/>
</dbReference>
<name>A0A4S8F1F1_9BURK</name>
<evidence type="ECO:0000256" key="2">
    <source>
        <dbReference type="ARBA" id="ARBA00004970"/>
    </source>
</evidence>
<evidence type="ECO:0000256" key="1">
    <source>
        <dbReference type="ARBA" id="ARBA00001946"/>
    </source>
</evidence>
<dbReference type="InterPro" id="IPR000760">
    <property type="entry name" value="Inositol_monophosphatase-like"/>
</dbReference>
<comment type="similarity">
    <text evidence="3">Belongs to the inositol monophosphatase superfamily.</text>
</comment>
<evidence type="ECO:0000313" key="13">
    <source>
        <dbReference type="EMBL" id="THU01083.1"/>
    </source>
</evidence>
<dbReference type="Gene3D" id="3.30.540.10">
    <property type="entry name" value="Fructose-1,6-Bisphosphatase, subunit A, domain 1"/>
    <property type="match status" value="1"/>
</dbReference>
<protein>
    <recommendedName>
        <fullName evidence="4 11">Histidinol-phosphatase</fullName>
        <ecNumber evidence="4 11">3.1.3.15</ecNumber>
    </recommendedName>
</protein>
<evidence type="ECO:0000256" key="4">
    <source>
        <dbReference type="ARBA" id="ARBA00013085"/>
    </source>
</evidence>
<dbReference type="EMBL" id="STFG01000009">
    <property type="protein sequence ID" value="THU01083.1"/>
    <property type="molecule type" value="Genomic_DNA"/>
</dbReference>
<keyword evidence="7 13" id="KW-0378">Hydrolase</keyword>
<dbReference type="InterPro" id="IPR020583">
    <property type="entry name" value="Inositol_monoP_metal-BS"/>
</dbReference>
<dbReference type="InterPro" id="IPR011809">
    <property type="entry name" value="His_9_proposed"/>
</dbReference>
<dbReference type="SUPFAM" id="SSF56655">
    <property type="entry name" value="Carbohydrate phosphatase"/>
    <property type="match status" value="1"/>
</dbReference>
<dbReference type="EC" id="3.1.3.15" evidence="4 11"/>
<reference evidence="13 14" key="1">
    <citation type="journal article" date="2015" name="Antonie Van Leeuwenhoek">
        <title>Lampropedia puyangensis sp. nov., isolated from symptomatic bark of Populus ? euramericana canker and emended description of Lampropedia hyalina (Ehrenberg 1832) Lee et al. 2004.</title>
        <authorList>
            <person name="Li Y."/>
            <person name="Wang T."/>
            <person name="Piao C.G."/>
            <person name="Wang L.F."/>
            <person name="Tian G.Z."/>
            <person name="Zhu T.H."/>
            <person name="Guo M.W."/>
        </authorList>
    </citation>
    <scope>NUCLEOTIDE SEQUENCE [LARGE SCALE GENOMIC DNA]</scope>
    <source>
        <strain evidence="13 14">2-bin</strain>
    </source>
</reference>
<feature type="binding site" evidence="12">
    <location>
        <position position="88"/>
    </location>
    <ligand>
        <name>Mg(2+)</name>
        <dbReference type="ChEBI" id="CHEBI:18420"/>
        <label>1</label>
        <note>catalytic</note>
    </ligand>
</feature>
<feature type="binding site" evidence="12">
    <location>
        <position position="72"/>
    </location>
    <ligand>
        <name>Mg(2+)</name>
        <dbReference type="ChEBI" id="CHEBI:18420"/>
        <label>1</label>
        <note>catalytic</note>
    </ligand>
</feature>
<comment type="catalytic activity">
    <reaction evidence="10">
        <text>L-histidinol phosphate + H2O = L-histidinol + phosphate</text>
        <dbReference type="Rhea" id="RHEA:14465"/>
        <dbReference type="ChEBI" id="CHEBI:15377"/>
        <dbReference type="ChEBI" id="CHEBI:43474"/>
        <dbReference type="ChEBI" id="CHEBI:57699"/>
        <dbReference type="ChEBI" id="CHEBI:57980"/>
        <dbReference type="EC" id="3.1.3.15"/>
    </reaction>
</comment>
<evidence type="ECO:0000256" key="9">
    <source>
        <dbReference type="ARBA" id="ARBA00023102"/>
    </source>
</evidence>
<dbReference type="Proteomes" id="UP000308917">
    <property type="component" value="Unassembled WGS sequence"/>
</dbReference>
<dbReference type="Pfam" id="PF00459">
    <property type="entry name" value="Inositol_P"/>
    <property type="match status" value="1"/>
</dbReference>
<comment type="caution">
    <text evidence="13">The sequence shown here is derived from an EMBL/GenBank/DDBJ whole genome shotgun (WGS) entry which is preliminary data.</text>
</comment>